<gene>
    <name evidence="5" type="ORF">NIE79_006036</name>
</gene>
<dbReference type="Pfam" id="PF13439">
    <property type="entry name" value="Glyco_transf_4"/>
    <property type="match status" value="1"/>
</dbReference>
<evidence type="ECO:0000259" key="3">
    <source>
        <dbReference type="Pfam" id="PF00534"/>
    </source>
</evidence>
<evidence type="ECO:0000256" key="1">
    <source>
        <dbReference type="ARBA" id="ARBA00022676"/>
    </source>
</evidence>
<evidence type="ECO:0000259" key="4">
    <source>
        <dbReference type="Pfam" id="PF13439"/>
    </source>
</evidence>
<dbReference type="InterPro" id="IPR028098">
    <property type="entry name" value="Glyco_trans_4-like_N"/>
</dbReference>
<sequence>MTVGFLAPPWQIPPRAYGGVERAADELCRGLVSRGHEVRLWAARSSTCPVPTSGVIEELDHTKGWHTAPTELFHVLSGYRWLSDQGVDIIHDITYAGPLIGPSVVDVPVVTTNYLPFTPPLPGHSSPDLGLIYQTASRRVPVLAISHAQAAGASGFTPHMIHLGIDVKNTPFGDGAGDEKGPYVAFFGRMAPEKGVREAILAARAAGLRLKLASRVAEDHERAYFEDQVEPLIDGDDVQFLGEVDRIAGLHLLKDAVAMVNPIAWPEPFGLAMVESLATGTPIVARRSGAVDEVVRHGVTGAVCDSFEEVVEGLRKYRTYDRLACRTVAEEHFSTERMVDEHIRFYRSVLA</sequence>
<reference evidence="5 6" key="1">
    <citation type="submission" date="2022-01" db="EMBL/GenBank/DDBJ databases">
        <authorList>
            <person name="Riesco R."/>
            <person name="Trujillo M.E."/>
        </authorList>
    </citation>
    <scope>NUCLEOTIDE SEQUENCE [LARGE SCALE GENOMIC DNA]</scope>
    <source>
        <strain evidence="5 6">NIE79</strain>
    </source>
</reference>
<evidence type="ECO:0000313" key="5">
    <source>
        <dbReference type="EMBL" id="MCG5447293.1"/>
    </source>
</evidence>
<evidence type="ECO:0000256" key="2">
    <source>
        <dbReference type="ARBA" id="ARBA00022679"/>
    </source>
</evidence>
<dbReference type="PANTHER" id="PTHR12526">
    <property type="entry name" value="GLYCOSYLTRANSFERASE"/>
    <property type="match status" value="1"/>
</dbReference>
<dbReference type="Gene3D" id="3.40.50.2000">
    <property type="entry name" value="Glycogen Phosphorylase B"/>
    <property type="match status" value="2"/>
</dbReference>
<proteinExistence type="predicted"/>
<keyword evidence="1 5" id="KW-0328">Glycosyltransferase</keyword>
<dbReference type="SUPFAM" id="SSF53756">
    <property type="entry name" value="UDP-Glycosyltransferase/glycogen phosphorylase"/>
    <property type="match status" value="1"/>
</dbReference>
<dbReference type="EMBL" id="JAKKFD010000066">
    <property type="protein sequence ID" value="MCG5447293.1"/>
    <property type="molecule type" value="Genomic_DNA"/>
</dbReference>
<dbReference type="Pfam" id="PF00534">
    <property type="entry name" value="Glycos_transf_1"/>
    <property type="match status" value="1"/>
</dbReference>
<dbReference type="PANTHER" id="PTHR12526:SF595">
    <property type="entry name" value="BLL5217 PROTEIN"/>
    <property type="match status" value="1"/>
</dbReference>
<organism evidence="5 6">
    <name type="scientific">Micromonospora trifolii</name>
    <dbReference type="NCBI Taxonomy" id="2911208"/>
    <lineage>
        <taxon>Bacteria</taxon>
        <taxon>Bacillati</taxon>
        <taxon>Actinomycetota</taxon>
        <taxon>Actinomycetes</taxon>
        <taxon>Micromonosporales</taxon>
        <taxon>Micromonosporaceae</taxon>
        <taxon>Micromonospora</taxon>
    </lineage>
</organism>
<comment type="caution">
    <text evidence="5">The sequence shown here is derived from an EMBL/GenBank/DDBJ whole genome shotgun (WGS) entry which is preliminary data.</text>
</comment>
<feature type="domain" description="Glycosyltransferase subfamily 4-like N-terminal" evidence="4">
    <location>
        <begin position="17"/>
        <end position="167"/>
    </location>
</feature>
<dbReference type="GO" id="GO:0016757">
    <property type="term" value="F:glycosyltransferase activity"/>
    <property type="evidence" value="ECO:0007669"/>
    <property type="project" value="UniProtKB-KW"/>
</dbReference>
<accession>A0ABS9NBU8</accession>
<dbReference type="Proteomes" id="UP001201629">
    <property type="component" value="Unassembled WGS sequence"/>
</dbReference>
<protein>
    <submittedName>
        <fullName evidence="5">Glycosyltransferase</fullName>
        <ecNumber evidence="5">2.4.-.-</ecNumber>
    </submittedName>
</protein>
<dbReference type="EC" id="2.4.-.-" evidence="5"/>
<keyword evidence="2 5" id="KW-0808">Transferase</keyword>
<name>A0ABS9NBU8_9ACTN</name>
<keyword evidence="6" id="KW-1185">Reference proteome</keyword>
<feature type="domain" description="Glycosyl transferase family 1" evidence="3">
    <location>
        <begin position="178"/>
        <end position="316"/>
    </location>
</feature>
<dbReference type="InterPro" id="IPR001296">
    <property type="entry name" value="Glyco_trans_1"/>
</dbReference>
<evidence type="ECO:0000313" key="6">
    <source>
        <dbReference type="Proteomes" id="UP001201629"/>
    </source>
</evidence>
<dbReference type="RefSeq" id="WP_238682111.1">
    <property type="nucleotide sequence ID" value="NZ_JAKKFD010000066.1"/>
</dbReference>